<evidence type="ECO:0000313" key="2">
    <source>
        <dbReference type="EMBL" id="CCA69992.1"/>
    </source>
</evidence>
<proteinExistence type="predicted"/>
<name>G4TFB5_SERID</name>
<dbReference type="OrthoDB" id="6710946at2759"/>
<evidence type="ECO:0000256" key="1">
    <source>
        <dbReference type="SAM" id="MobiDB-lite"/>
    </source>
</evidence>
<dbReference type="AlphaFoldDB" id="G4TFB5"/>
<comment type="caution">
    <text evidence="2">The sequence shown here is derived from an EMBL/GenBank/DDBJ whole genome shotgun (WGS) entry which is preliminary data.</text>
</comment>
<dbReference type="SUPFAM" id="SSF52540">
    <property type="entry name" value="P-loop containing nucleoside triphosphate hydrolases"/>
    <property type="match status" value="1"/>
</dbReference>
<accession>G4TFB5</accession>
<gene>
    <name evidence="2" type="ORF">PIIN_03932</name>
</gene>
<dbReference type="Gene3D" id="3.40.50.300">
    <property type="entry name" value="P-loop containing nucleotide triphosphate hydrolases"/>
    <property type="match status" value="1"/>
</dbReference>
<protein>
    <submittedName>
        <fullName evidence="2">Probable dCMP deaminase</fullName>
    </submittedName>
</protein>
<evidence type="ECO:0000313" key="3">
    <source>
        <dbReference type="Proteomes" id="UP000007148"/>
    </source>
</evidence>
<organism evidence="2 3">
    <name type="scientific">Serendipita indica (strain DSM 11827)</name>
    <name type="common">Root endophyte fungus</name>
    <name type="synonym">Piriformospora indica</name>
    <dbReference type="NCBI Taxonomy" id="1109443"/>
    <lineage>
        <taxon>Eukaryota</taxon>
        <taxon>Fungi</taxon>
        <taxon>Dikarya</taxon>
        <taxon>Basidiomycota</taxon>
        <taxon>Agaricomycotina</taxon>
        <taxon>Agaricomycetes</taxon>
        <taxon>Sebacinales</taxon>
        <taxon>Serendipitaceae</taxon>
        <taxon>Serendipita</taxon>
    </lineage>
</organism>
<dbReference type="InParanoid" id="G4TFB5"/>
<dbReference type="Proteomes" id="UP000007148">
    <property type="component" value="Unassembled WGS sequence"/>
</dbReference>
<dbReference type="InterPro" id="IPR027417">
    <property type="entry name" value="P-loop_NTPase"/>
</dbReference>
<dbReference type="EMBL" id="CAFZ01000069">
    <property type="protein sequence ID" value="CCA69992.1"/>
    <property type="molecule type" value="Genomic_DNA"/>
</dbReference>
<sequence>MFIGVIGTRYSGKTTICEYLKTRGFTVLLLRDATHDEDTSTAASSNDSREELSHAEGTSTDQLYEDSRQIAGTSSSVPKADHYLSRELPNESHTSSSHLEPESNEWGSRTPESHVNRDVLKEDLISAFRRNDGKMSIATSLRFHSPTEMLDYTTRHWRQDFVTEDLSTRELLEPFLKRPFFLLVDVDAPLMVRLERARDVSLKQFVEEHDVLMYGTGPVSPPNSHHLLRQLTNVTVVNSYQSIERLWEYLDQVDLTNPDRLRPQWDSYFMGSCFLDLVIFS</sequence>
<feature type="region of interest" description="Disordered" evidence="1">
    <location>
        <begin position="36"/>
        <end position="64"/>
    </location>
</feature>
<reference evidence="2 3" key="1">
    <citation type="journal article" date="2011" name="PLoS Pathog.">
        <title>Endophytic Life Strategies Decoded by Genome and Transcriptome Analyses of the Mutualistic Root Symbiont Piriformospora indica.</title>
        <authorList>
            <person name="Zuccaro A."/>
            <person name="Lahrmann U."/>
            <person name="Guldener U."/>
            <person name="Langen G."/>
            <person name="Pfiffi S."/>
            <person name="Biedenkopf D."/>
            <person name="Wong P."/>
            <person name="Samans B."/>
            <person name="Grimm C."/>
            <person name="Basiewicz M."/>
            <person name="Murat C."/>
            <person name="Martin F."/>
            <person name="Kogel K.H."/>
        </authorList>
    </citation>
    <scope>NUCLEOTIDE SEQUENCE [LARGE SCALE GENOMIC DNA]</scope>
    <source>
        <strain evidence="2 3">DSM 11827</strain>
    </source>
</reference>
<dbReference type="eggNOG" id="KOG3127">
    <property type="taxonomic scope" value="Eukaryota"/>
</dbReference>
<dbReference type="STRING" id="1109443.G4TFB5"/>
<keyword evidence="3" id="KW-1185">Reference proteome</keyword>
<dbReference type="HOGENOM" id="CLU_095064_0_0_1"/>
<feature type="region of interest" description="Disordered" evidence="1">
    <location>
        <begin position="88"/>
        <end position="113"/>
    </location>
</feature>